<dbReference type="PANTHER" id="PTHR42698:SF1">
    <property type="entry name" value="GTPASE ERA, MITOCHONDRIAL"/>
    <property type="match status" value="1"/>
</dbReference>
<dbReference type="Proteomes" id="UP001172708">
    <property type="component" value="Unassembled WGS sequence"/>
</dbReference>
<dbReference type="SUPFAM" id="SSF52540">
    <property type="entry name" value="P-loop containing nucleoside triphosphate hydrolases"/>
    <property type="match status" value="1"/>
</dbReference>
<organism evidence="2 3">
    <name type="scientific">Demequina muriae</name>
    <dbReference type="NCBI Taxonomy" id="3051664"/>
    <lineage>
        <taxon>Bacteria</taxon>
        <taxon>Bacillati</taxon>
        <taxon>Actinomycetota</taxon>
        <taxon>Actinomycetes</taxon>
        <taxon>Micrococcales</taxon>
        <taxon>Demequinaceae</taxon>
        <taxon>Demequina</taxon>
    </lineage>
</organism>
<proteinExistence type="predicted"/>
<protein>
    <submittedName>
        <fullName evidence="2">50S ribosome-binding GTPase</fullName>
    </submittedName>
</protein>
<dbReference type="InterPro" id="IPR027417">
    <property type="entry name" value="P-loop_NTPase"/>
</dbReference>
<dbReference type="Gene3D" id="3.40.50.300">
    <property type="entry name" value="P-loop containing nucleotide triphosphate hydrolases"/>
    <property type="match status" value="1"/>
</dbReference>
<dbReference type="InterPro" id="IPR005662">
    <property type="entry name" value="GTPase_Era-like"/>
</dbReference>
<name>A0ABT8GEG0_9MICO</name>
<dbReference type="RefSeq" id="WP_301141035.1">
    <property type="nucleotide sequence ID" value="NZ_JAUHQA010000001.1"/>
</dbReference>
<evidence type="ECO:0000259" key="1">
    <source>
        <dbReference type="Pfam" id="PF01926"/>
    </source>
</evidence>
<gene>
    <name evidence="2" type="ORF">QQX02_02600</name>
</gene>
<accession>A0ABT8GEG0</accession>
<dbReference type="InterPro" id="IPR006073">
    <property type="entry name" value="GTP-bd"/>
</dbReference>
<comment type="caution">
    <text evidence="2">The sequence shown here is derived from an EMBL/GenBank/DDBJ whole genome shotgun (WGS) entry which is preliminary data.</text>
</comment>
<dbReference type="EMBL" id="JAUHQA010000001">
    <property type="protein sequence ID" value="MDN4479816.1"/>
    <property type="molecule type" value="Genomic_DNA"/>
</dbReference>
<evidence type="ECO:0000313" key="2">
    <source>
        <dbReference type="EMBL" id="MDN4479816.1"/>
    </source>
</evidence>
<dbReference type="Pfam" id="PF01926">
    <property type="entry name" value="MMR_HSR1"/>
    <property type="match status" value="1"/>
</dbReference>
<keyword evidence="3" id="KW-1185">Reference proteome</keyword>
<dbReference type="PANTHER" id="PTHR42698">
    <property type="entry name" value="GTPASE ERA"/>
    <property type="match status" value="1"/>
</dbReference>
<feature type="domain" description="G" evidence="1">
    <location>
        <begin position="63"/>
        <end position="203"/>
    </location>
</feature>
<sequence length="448" mass="48462">MSIQFEHVEPPSETTVLVERVARLRSSMEWASEAIPSGVREEVRATIERCDQRLAMGVDFTVVALAGGTGSGKSSLFNAIVGREFAVPGVARPTTSHVSAAVWGDRADALLDWLEVSPDRRLGREIDQLDSDDEATLSGMVLLDLPDHDSINAANREIVDRIVPMADLLLWVVDPQKYADHALHQFYLKAASERDRPSLVVLNHVDRLSTEDAWAVARDLQRLLAVDGMTQVPVMPVSARTGHGLDILRAELAGAVSARTVAAEAVRSDLVSAGRSLAGALAKDADPQLPDVDELVAALARAAGVDARADAAAARARGAHGELSTTWRAPVHTVERERLDWIDAATEGLPVAWRRVVSEAVEGASDLARRIEESLEDAHWPTIEPVHGWRALFGKAAAASSARRRTLEVGRAAVRREVLPAVLEPTETIHQAYRALDELTELDQEGAA</sequence>
<evidence type="ECO:0000313" key="3">
    <source>
        <dbReference type="Proteomes" id="UP001172708"/>
    </source>
</evidence>
<reference evidence="2" key="1">
    <citation type="submission" date="2023-06" db="EMBL/GenBank/DDBJ databases">
        <title>Egi l300058.</title>
        <authorList>
            <person name="Gao L."/>
            <person name="Fang B.-Z."/>
            <person name="Li W.-J."/>
        </authorList>
    </citation>
    <scope>NUCLEOTIDE SEQUENCE</scope>
    <source>
        <strain evidence="2">EGI L300058</strain>
    </source>
</reference>